<comment type="caution">
    <text evidence="1">The sequence shown here is derived from an EMBL/GenBank/DDBJ whole genome shotgun (WGS) entry which is preliminary data.</text>
</comment>
<accession>A0A8J2SBF2</accession>
<keyword evidence="2" id="KW-1185">Reference proteome</keyword>
<dbReference type="EMBL" id="CAKKNE010000002">
    <property type="protein sequence ID" value="CAH0369623.1"/>
    <property type="molecule type" value="Genomic_DNA"/>
</dbReference>
<dbReference type="Proteomes" id="UP000789595">
    <property type="component" value="Unassembled WGS sequence"/>
</dbReference>
<reference evidence="1" key="1">
    <citation type="submission" date="2021-11" db="EMBL/GenBank/DDBJ databases">
        <authorList>
            <consortium name="Genoscope - CEA"/>
            <person name="William W."/>
        </authorList>
    </citation>
    <scope>NUCLEOTIDE SEQUENCE</scope>
</reference>
<evidence type="ECO:0000313" key="2">
    <source>
        <dbReference type="Proteomes" id="UP000789595"/>
    </source>
</evidence>
<dbReference type="AlphaFoldDB" id="A0A8J2SBF2"/>
<name>A0A8J2SBF2_9STRA</name>
<proteinExistence type="predicted"/>
<gene>
    <name evidence="1" type="ORF">PECAL_2P27510</name>
</gene>
<sequence>MRRTVRRIAGVATRLVCARFRVCRCWRRRPVLWPMPAALRLIAPRCVARNRFLAPLCRLFERKRARRSRAPSGARVASSARQGSMVARCVDLRRFDCRSRGAARAAAAAVQQG</sequence>
<organism evidence="1 2">
    <name type="scientific">Pelagomonas calceolata</name>
    <dbReference type="NCBI Taxonomy" id="35677"/>
    <lineage>
        <taxon>Eukaryota</taxon>
        <taxon>Sar</taxon>
        <taxon>Stramenopiles</taxon>
        <taxon>Ochrophyta</taxon>
        <taxon>Pelagophyceae</taxon>
        <taxon>Pelagomonadales</taxon>
        <taxon>Pelagomonadaceae</taxon>
        <taxon>Pelagomonas</taxon>
    </lineage>
</organism>
<protein>
    <submittedName>
        <fullName evidence="1">Uncharacterized protein</fullName>
    </submittedName>
</protein>
<evidence type="ECO:0000313" key="1">
    <source>
        <dbReference type="EMBL" id="CAH0369623.1"/>
    </source>
</evidence>